<feature type="compositionally biased region" description="Basic and acidic residues" evidence="1">
    <location>
        <begin position="81"/>
        <end position="139"/>
    </location>
</feature>
<dbReference type="EMBL" id="JARAOO010000003">
    <property type="protein sequence ID" value="KAJ7976425.1"/>
    <property type="molecule type" value="Genomic_DNA"/>
</dbReference>
<protein>
    <submittedName>
        <fullName evidence="2">Dehydrin-10</fullName>
    </submittedName>
</protein>
<evidence type="ECO:0000313" key="3">
    <source>
        <dbReference type="Proteomes" id="UP001163823"/>
    </source>
</evidence>
<comment type="caution">
    <text evidence="2">The sequence shown here is derived from an EMBL/GenBank/DDBJ whole genome shotgun (WGS) entry which is preliminary data.</text>
</comment>
<dbReference type="AlphaFoldDB" id="A0AAD7Q7R6"/>
<sequence length="159" mass="18391">MLYLIITDRIPQDTYNGQFCNSNSNCVDTLFLNLIFPSLVAYKFASIPSDQITSISFQYRVREDRNLTMSGIIKKIEETFHVGDHKPEEHHVEHKPEHHGGEHKSEHHGGEHKAEHKEGFLDGIKDKIHGGEGHENKDEKKKKKKEKKHEHGHDHHGHD</sequence>
<dbReference type="PANTHER" id="PTHR34941">
    <property type="entry name" value="DEHYDRIN HIRD11"/>
    <property type="match status" value="1"/>
</dbReference>
<feature type="compositionally biased region" description="Basic and acidic residues" evidence="1">
    <location>
        <begin position="149"/>
        <end position="159"/>
    </location>
</feature>
<dbReference type="InterPro" id="IPR039285">
    <property type="entry name" value="HIRD11-like"/>
</dbReference>
<gene>
    <name evidence="2" type="ORF">O6P43_006209</name>
</gene>
<evidence type="ECO:0000256" key="1">
    <source>
        <dbReference type="SAM" id="MobiDB-lite"/>
    </source>
</evidence>
<dbReference type="Proteomes" id="UP001163823">
    <property type="component" value="Chromosome 3"/>
</dbReference>
<keyword evidence="3" id="KW-1185">Reference proteome</keyword>
<proteinExistence type="predicted"/>
<evidence type="ECO:0000313" key="2">
    <source>
        <dbReference type="EMBL" id="KAJ7976425.1"/>
    </source>
</evidence>
<dbReference type="GO" id="GO:0046872">
    <property type="term" value="F:metal ion binding"/>
    <property type="evidence" value="ECO:0007669"/>
    <property type="project" value="InterPro"/>
</dbReference>
<accession>A0AAD7Q7R6</accession>
<reference evidence="2" key="1">
    <citation type="journal article" date="2023" name="Science">
        <title>Elucidation of the pathway for biosynthesis of saponin adjuvants from the soapbark tree.</title>
        <authorList>
            <person name="Reed J."/>
            <person name="Orme A."/>
            <person name="El-Demerdash A."/>
            <person name="Owen C."/>
            <person name="Martin L.B.B."/>
            <person name="Misra R.C."/>
            <person name="Kikuchi S."/>
            <person name="Rejzek M."/>
            <person name="Martin A.C."/>
            <person name="Harkess A."/>
            <person name="Leebens-Mack J."/>
            <person name="Louveau T."/>
            <person name="Stephenson M.J."/>
            <person name="Osbourn A."/>
        </authorList>
    </citation>
    <scope>NUCLEOTIDE SEQUENCE</scope>
    <source>
        <strain evidence="2">S10</strain>
    </source>
</reference>
<name>A0AAD7Q7R6_QUISA</name>
<organism evidence="2 3">
    <name type="scientific">Quillaja saponaria</name>
    <name type="common">Soap bark tree</name>
    <dbReference type="NCBI Taxonomy" id="32244"/>
    <lineage>
        <taxon>Eukaryota</taxon>
        <taxon>Viridiplantae</taxon>
        <taxon>Streptophyta</taxon>
        <taxon>Embryophyta</taxon>
        <taxon>Tracheophyta</taxon>
        <taxon>Spermatophyta</taxon>
        <taxon>Magnoliopsida</taxon>
        <taxon>eudicotyledons</taxon>
        <taxon>Gunneridae</taxon>
        <taxon>Pentapetalae</taxon>
        <taxon>rosids</taxon>
        <taxon>fabids</taxon>
        <taxon>Fabales</taxon>
        <taxon>Quillajaceae</taxon>
        <taxon>Quillaja</taxon>
    </lineage>
</organism>
<feature type="region of interest" description="Disordered" evidence="1">
    <location>
        <begin position="81"/>
        <end position="159"/>
    </location>
</feature>
<dbReference type="PANTHER" id="PTHR34941:SF1">
    <property type="entry name" value="DEHYDRIN HIRD11"/>
    <property type="match status" value="1"/>
</dbReference>
<dbReference type="KEGG" id="qsa:O6P43_006209"/>